<protein>
    <submittedName>
        <fullName evidence="3">Transcriptional regulator, contains XRE-family HTH domain</fullName>
    </submittedName>
</protein>
<accession>A0A1I0SHG6</accession>
<dbReference type="GO" id="GO:0003677">
    <property type="term" value="F:DNA binding"/>
    <property type="evidence" value="ECO:0007669"/>
    <property type="project" value="InterPro"/>
</dbReference>
<dbReference type="Gene3D" id="1.10.260.40">
    <property type="entry name" value="lambda repressor-like DNA-binding domains"/>
    <property type="match status" value="1"/>
</dbReference>
<dbReference type="InterPro" id="IPR001387">
    <property type="entry name" value="Cro/C1-type_HTH"/>
</dbReference>
<feature type="domain" description="HTH cro/C1-type" evidence="2">
    <location>
        <begin position="4"/>
        <end position="52"/>
    </location>
</feature>
<feature type="region of interest" description="Disordered" evidence="1">
    <location>
        <begin position="110"/>
        <end position="131"/>
    </location>
</feature>
<evidence type="ECO:0000259" key="2">
    <source>
        <dbReference type="PROSITE" id="PS50943"/>
    </source>
</evidence>
<sequence>MQVKGIDQITLANAAGYNKSVVSNWVNGRTKVPSLEALRRTAEALQVPMGEALVAAEYITADEIGATTLPADLASVDTGELIREIGARLGYDLAISGKASPARLRAVAQWGDKSIPPPSRDDVGVAADSDE</sequence>
<proteinExistence type="predicted"/>
<name>A0A1I0SHG6_9NOCA</name>
<dbReference type="CDD" id="cd00093">
    <property type="entry name" value="HTH_XRE"/>
    <property type="match status" value="1"/>
</dbReference>
<dbReference type="InterPro" id="IPR010982">
    <property type="entry name" value="Lambda_DNA-bd_dom_sf"/>
</dbReference>
<evidence type="ECO:0000256" key="1">
    <source>
        <dbReference type="SAM" id="MobiDB-lite"/>
    </source>
</evidence>
<reference evidence="3 4" key="1">
    <citation type="submission" date="2016-10" db="EMBL/GenBank/DDBJ databases">
        <authorList>
            <person name="de Groot N.N."/>
        </authorList>
    </citation>
    <scope>NUCLEOTIDE SEQUENCE [LARGE SCALE GENOMIC DNA]</scope>
    <source>
        <strain evidence="3 4">DSM 44908</strain>
    </source>
</reference>
<evidence type="ECO:0000313" key="4">
    <source>
        <dbReference type="Proteomes" id="UP000182054"/>
    </source>
</evidence>
<gene>
    <name evidence="3" type="ORF">SAMN05444374_10184</name>
</gene>
<dbReference type="Pfam" id="PF01381">
    <property type="entry name" value="HTH_3"/>
    <property type="match status" value="1"/>
</dbReference>
<organism evidence="3 4">
    <name type="scientific">Rhodococcoides kroppenstedtii</name>
    <dbReference type="NCBI Taxonomy" id="293050"/>
    <lineage>
        <taxon>Bacteria</taxon>
        <taxon>Bacillati</taxon>
        <taxon>Actinomycetota</taxon>
        <taxon>Actinomycetes</taxon>
        <taxon>Mycobacteriales</taxon>
        <taxon>Nocardiaceae</taxon>
        <taxon>Rhodococcoides</taxon>
    </lineage>
</organism>
<dbReference type="SUPFAM" id="SSF47413">
    <property type="entry name" value="lambda repressor-like DNA-binding domains"/>
    <property type="match status" value="1"/>
</dbReference>
<dbReference type="EMBL" id="FOJN01000001">
    <property type="protein sequence ID" value="SFA38186.1"/>
    <property type="molecule type" value="Genomic_DNA"/>
</dbReference>
<dbReference type="Proteomes" id="UP000182054">
    <property type="component" value="Unassembled WGS sequence"/>
</dbReference>
<evidence type="ECO:0000313" key="3">
    <source>
        <dbReference type="EMBL" id="SFA38186.1"/>
    </source>
</evidence>
<dbReference type="AlphaFoldDB" id="A0A1I0SHG6"/>
<dbReference type="PROSITE" id="PS50943">
    <property type="entry name" value="HTH_CROC1"/>
    <property type="match status" value="1"/>
</dbReference>